<comment type="catalytic activity">
    <reaction evidence="9">
        <text>Hydrolyzes the peptide bond -P2-(S-farnesyl or geranylgeranyl)C-P1'-P2'-P3'-COOH where P1' and P2' are amino acids with aliphatic sidechains and P3' is any C-terminal residue.</text>
        <dbReference type="EC" id="3.4.26.1"/>
    </reaction>
</comment>
<keyword evidence="8 12" id="KW-0472">Membrane</keyword>
<evidence type="ECO:0000259" key="13">
    <source>
        <dbReference type="Pfam" id="PF02517"/>
    </source>
</evidence>
<dbReference type="InterPro" id="IPR003675">
    <property type="entry name" value="Rce1/LyrA-like_dom"/>
</dbReference>
<evidence type="ECO:0000256" key="11">
    <source>
        <dbReference type="SAM" id="MobiDB-lite"/>
    </source>
</evidence>
<name>A0A177UNT3_9BASI</name>
<comment type="caution">
    <text evidence="15">The sequence shown here is derived from an EMBL/GenBank/DDBJ whole genome shotgun (WGS) entry which is preliminary data.</text>
</comment>
<feature type="transmembrane region" description="Helical" evidence="12">
    <location>
        <begin position="24"/>
        <end position="42"/>
    </location>
</feature>
<dbReference type="PANTHER" id="PTHR13046">
    <property type="entry name" value="PROTEASE U48 CAAX PRENYL PROTEASE RCE1"/>
    <property type="match status" value="1"/>
</dbReference>
<feature type="region of interest" description="Disordered" evidence="11">
    <location>
        <begin position="70"/>
        <end position="90"/>
    </location>
</feature>
<dbReference type="Proteomes" id="UP000077671">
    <property type="component" value="Unassembled WGS sequence"/>
</dbReference>
<feature type="domain" description="CAAX prenyl protease 2/Lysostaphin resistance protein A-like" evidence="13">
    <location>
        <begin position="237"/>
        <end position="346"/>
    </location>
</feature>
<feature type="transmembrane region" description="Helical" evidence="12">
    <location>
        <begin position="363"/>
        <end position="381"/>
    </location>
</feature>
<evidence type="ECO:0000256" key="4">
    <source>
        <dbReference type="ARBA" id="ARBA00022692"/>
    </source>
</evidence>
<evidence type="ECO:0000256" key="6">
    <source>
        <dbReference type="ARBA" id="ARBA00022824"/>
    </source>
</evidence>
<proteinExistence type="inferred from homology"/>
<evidence type="ECO:0000256" key="9">
    <source>
        <dbReference type="ARBA" id="ARBA00047280"/>
    </source>
</evidence>
<evidence type="ECO:0000313" key="15">
    <source>
        <dbReference type="EMBL" id="KAE8264487.1"/>
    </source>
</evidence>
<comment type="similarity">
    <text evidence="2">Belongs to the peptidase U48 family.</text>
</comment>
<keyword evidence="7 12" id="KW-1133">Transmembrane helix</keyword>
<dbReference type="EMBL" id="CAJHJG010005733">
    <property type="protein sequence ID" value="CAD6952223.1"/>
    <property type="molecule type" value="Genomic_DNA"/>
</dbReference>
<feature type="transmembrane region" description="Helical" evidence="12">
    <location>
        <begin position="333"/>
        <end position="351"/>
    </location>
</feature>
<evidence type="ECO:0000256" key="8">
    <source>
        <dbReference type="ARBA" id="ARBA00023136"/>
    </source>
</evidence>
<keyword evidence="5" id="KW-0378">Hydrolase</keyword>
<dbReference type="AlphaFoldDB" id="A0A177UNT3"/>
<organism evidence="15 16">
    <name type="scientific">Tilletia caries</name>
    <name type="common">wheat bunt fungus</name>
    <dbReference type="NCBI Taxonomy" id="13290"/>
    <lineage>
        <taxon>Eukaryota</taxon>
        <taxon>Fungi</taxon>
        <taxon>Dikarya</taxon>
        <taxon>Basidiomycota</taxon>
        <taxon>Ustilaginomycotina</taxon>
        <taxon>Exobasidiomycetes</taxon>
        <taxon>Tilletiales</taxon>
        <taxon>Tilletiaceae</taxon>
        <taxon>Tilletia</taxon>
    </lineage>
</organism>
<dbReference type="EMBL" id="LWDD02000064">
    <property type="protein sequence ID" value="KAE8264487.1"/>
    <property type="molecule type" value="Genomic_DNA"/>
</dbReference>
<keyword evidence="3" id="KW-0645">Protease</keyword>
<reference evidence="14" key="3">
    <citation type="submission" date="2020-10" db="EMBL/GenBank/DDBJ databases">
        <authorList>
            <person name="Sedaghatjoo S."/>
        </authorList>
    </citation>
    <scope>NUCLEOTIDE SEQUENCE</scope>
    <source>
        <strain evidence="14">AZH3</strain>
    </source>
</reference>
<keyword evidence="17" id="KW-1185">Reference proteome</keyword>
<evidence type="ECO:0000256" key="5">
    <source>
        <dbReference type="ARBA" id="ARBA00022801"/>
    </source>
</evidence>
<dbReference type="Proteomes" id="UP000836402">
    <property type="component" value="Unassembled WGS sequence"/>
</dbReference>
<gene>
    <name evidence="15" type="ORF">A4X03_0g912</name>
    <name evidence="14" type="ORF">JKIAZH3_G4511</name>
</gene>
<accession>A0A177UNT3</accession>
<evidence type="ECO:0000256" key="1">
    <source>
        <dbReference type="ARBA" id="ARBA00004477"/>
    </source>
</evidence>
<evidence type="ECO:0000256" key="2">
    <source>
        <dbReference type="ARBA" id="ARBA00006897"/>
    </source>
</evidence>
<dbReference type="GO" id="GO:0004222">
    <property type="term" value="F:metalloendopeptidase activity"/>
    <property type="evidence" value="ECO:0007669"/>
    <property type="project" value="InterPro"/>
</dbReference>
<reference evidence="15" key="2">
    <citation type="journal article" date="2019" name="IMA Fungus">
        <title>Genome sequencing and comparison of five Tilletia species to identify candidate genes for the detection of regulated species infecting wheat.</title>
        <authorList>
            <person name="Nguyen H.D.T."/>
            <person name="Sultana T."/>
            <person name="Kesanakurti P."/>
            <person name="Hambleton S."/>
        </authorList>
    </citation>
    <scope>NUCLEOTIDE SEQUENCE</scope>
    <source>
        <strain evidence="15">DAOMC 238032</strain>
    </source>
</reference>
<sequence length="395" mass="43783">MAYVLGHLHTLEALPSHALIKPSAAALFSVGLTSTFVFTLYLSTSTRVGSKAAFYTTTVTETVLVRRRREPRTSDGIDTGHGVEGDAEEEEYENVEEFQTRQVEVPLDKNHPKVVAARLRVASQSTAAAVAVTYGFLSRWGAPNVIKSPWFRLPIVNLLLGLPTPIPSVLTSSLLPLQPSLSSLLVRHYLPAAIIPLGLTMSLFLGPLFETWLDEELLPGQRAWSWKECVVSKFDNIWALRNYILAPLTEELVFRACILNFHHASGASKSTLIFATPLYFGVAHLHHAWEAYVKGGRTKQALVRGVLQSFFQFAFTSVFGWYANFVFLRTNSIIAPIICHSFCNMMGFPNPVGAIERHPKHKAAIVGSYLVGIATFTYSLWRATEPALYGGSVFW</sequence>
<comment type="subcellular location">
    <subcellularLocation>
        <location evidence="1">Endoplasmic reticulum membrane</location>
        <topology evidence="1">Multi-pass membrane protein</topology>
    </subcellularLocation>
</comment>
<evidence type="ECO:0000256" key="3">
    <source>
        <dbReference type="ARBA" id="ARBA00022670"/>
    </source>
</evidence>
<reference evidence="15" key="1">
    <citation type="submission" date="2016-04" db="EMBL/GenBank/DDBJ databases">
        <authorList>
            <person name="Nguyen H.D."/>
            <person name="Kesanakurti P."/>
            <person name="Cullis J."/>
            <person name="Levesque C.A."/>
            <person name="Hambleton S."/>
        </authorList>
    </citation>
    <scope>NUCLEOTIDE SEQUENCE</scope>
    <source>
        <strain evidence="15">DAOMC 238032</strain>
    </source>
</reference>
<dbReference type="EC" id="3.4.26.1" evidence="10"/>
<keyword evidence="4 12" id="KW-0812">Transmembrane</keyword>
<evidence type="ECO:0000313" key="14">
    <source>
        <dbReference type="EMBL" id="CAD6952223.1"/>
    </source>
</evidence>
<dbReference type="Pfam" id="PF02517">
    <property type="entry name" value="Rce1-like"/>
    <property type="match status" value="1"/>
</dbReference>
<dbReference type="GO" id="GO:0005789">
    <property type="term" value="C:endoplasmic reticulum membrane"/>
    <property type="evidence" value="ECO:0007669"/>
    <property type="project" value="UniProtKB-SubCell"/>
</dbReference>
<keyword evidence="6" id="KW-0256">Endoplasmic reticulum</keyword>
<dbReference type="PANTHER" id="PTHR13046:SF0">
    <property type="entry name" value="CAAX PRENYL PROTEASE 2"/>
    <property type="match status" value="1"/>
</dbReference>
<protein>
    <recommendedName>
        <fullName evidence="10">intramembrane prenyl-peptidase Rce1</fullName>
        <ecNumber evidence="10">3.4.26.1</ecNumber>
    </recommendedName>
</protein>
<dbReference type="InterPro" id="IPR039731">
    <property type="entry name" value="Rce1"/>
</dbReference>
<evidence type="ECO:0000313" key="17">
    <source>
        <dbReference type="Proteomes" id="UP000836402"/>
    </source>
</evidence>
<dbReference type="GO" id="GO:0071586">
    <property type="term" value="P:CAAX-box protein processing"/>
    <property type="evidence" value="ECO:0007669"/>
    <property type="project" value="InterPro"/>
</dbReference>
<evidence type="ECO:0000313" key="16">
    <source>
        <dbReference type="Proteomes" id="UP000077671"/>
    </source>
</evidence>
<feature type="transmembrane region" description="Helical" evidence="12">
    <location>
        <begin position="301"/>
        <end position="321"/>
    </location>
</feature>
<evidence type="ECO:0000256" key="10">
    <source>
        <dbReference type="ARBA" id="ARBA00049729"/>
    </source>
</evidence>
<evidence type="ECO:0000256" key="7">
    <source>
        <dbReference type="ARBA" id="ARBA00022989"/>
    </source>
</evidence>
<evidence type="ECO:0000256" key="12">
    <source>
        <dbReference type="SAM" id="Phobius"/>
    </source>
</evidence>